<dbReference type="GO" id="GO:0035082">
    <property type="term" value="P:axoneme assembly"/>
    <property type="evidence" value="ECO:0007669"/>
    <property type="project" value="InterPro"/>
</dbReference>
<dbReference type="GO" id="GO:0001534">
    <property type="term" value="C:radial spoke"/>
    <property type="evidence" value="ECO:0007669"/>
    <property type="project" value="InterPro"/>
</dbReference>
<organism evidence="11 12">
    <name type="scientific">Oopsacas minuta</name>
    <dbReference type="NCBI Taxonomy" id="111878"/>
    <lineage>
        <taxon>Eukaryota</taxon>
        <taxon>Metazoa</taxon>
        <taxon>Porifera</taxon>
        <taxon>Hexactinellida</taxon>
        <taxon>Hexasterophora</taxon>
        <taxon>Lyssacinosida</taxon>
        <taxon>Leucopsacidae</taxon>
        <taxon>Oopsacas</taxon>
    </lineage>
</organism>
<evidence type="ECO:0000256" key="8">
    <source>
        <dbReference type="ARBA" id="ARBA00037822"/>
    </source>
</evidence>
<proteinExistence type="inferred from homology"/>
<keyword evidence="4" id="KW-0282">Flagellum</keyword>
<dbReference type="InterPro" id="IPR006802">
    <property type="entry name" value="Radial_spoke"/>
</dbReference>
<evidence type="ECO:0000256" key="5">
    <source>
        <dbReference type="ARBA" id="ARBA00023069"/>
    </source>
</evidence>
<evidence type="ECO:0000256" key="1">
    <source>
        <dbReference type="ARBA" id="ARBA00004611"/>
    </source>
</evidence>
<keyword evidence="6" id="KW-0206">Cytoskeleton</keyword>
<evidence type="ECO:0000313" key="12">
    <source>
        <dbReference type="Proteomes" id="UP001165289"/>
    </source>
</evidence>
<evidence type="ECO:0000256" key="3">
    <source>
        <dbReference type="ARBA" id="ARBA00022794"/>
    </source>
</evidence>
<keyword evidence="3" id="KW-0970">Cilium biogenesis/degradation</keyword>
<evidence type="ECO:0000256" key="6">
    <source>
        <dbReference type="ARBA" id="ARBA00023212"/>
    </source>
</evidence>
<sequence length="270" mass="30299">MDSDKVLSDIGYLEGCGIILSPEEKAALQTSLILEQTKNKFNRVCFWGKIQGVKRNYYIVVGIGGDQIHNRKYLSSQDCLEWGIMNHVTPDMLFKAQKVKGRFTGDPAFVYEQSESLYTQEASGEPDSSSKIEMKEEDRLAAVVKLVEKECSLVPRGALMKTPLDQVILNGSFEGLSEGHSHKLASYLHLREYTKIDTESSDPAFDFLETLEIDVPKGCWTLQAERGSGLVVLRSLSWIGFSAFHVPNTKKYGYLYFGTGEKNSDLPFML</sequence>
<name>A0AAV7JVU5_9METZ</name>
<evidence type="ECO:0000256" key="7">
    <source>
        <dbReference type="ARBA" id="ARBA00023273"/>
    </source>
</evidence>
<comment type="caution">
    <text evidence="11">The sequence shown here is derived from an EMBL/GenBank/DDBJ whole genome shotgun (WGS) entry which is preliminary data.</text>
</comment>
<protein>
    <recommendedName>
        <fullName evidence="10">Radial spoke head protein 9 homolog</fullName>
    </recommendedName>
</protein>
<accession>A0AAV7JVU5</accession>
<evidence type="ECO:0000313" key="11">
    <source>
        <dbReference type="EMBL" id="KAI6652535.1"/>
    </source>
</evidence>
<dbReference type="AlphaFoldDB" id="A0AAV7JVU5"/>
<dbReference type="PANTHER" id="PTHR22069:SF0">
    <property type="entry name" value="RADIAL SPOKE HEAD PROTEIN 9 HOMOLOG"/>
    <property type="match status" value="1"/>
</dbReference>
<evidence type="ECO:0000256" key="2">
    <source>
        <dbReference type="ARBA" id="ARBA00022490"/>
    </source>
</evidence>
<evidence type="ECO:0000256" key="9">
    <source>
        <dbReference type="ARBA" id="ARBA00038319"/>
    </source>
</evidence>
<comment type="subcellular location">
    <subcellularLocation>
        <location evidence="8">Cell projection</location>
        <location evidence="8">Kinocilium</location>
    </subcellularLocation>
    <subcellularLocation>
        <location evidence="1">Cytoplasm</location>
        <location evidence="1">Cytoskeleton</location>
        <location evidence="1">Flagellum axoneme</location>
    </subcellularLocation>
</comment>
<keyword evidence="5" id="KW-0969">Cilium</keyword>
<comment type="similarity">
    <text evidence="9">Belongs to the flagellar radial spoke RSP9 family.</text>
</comment>
<dbReference type="GO" id="GO:0060294">
    <property type="term" value="P:cilium movement involved in cell motility"/>
    <property type="evidence" value="ECO:0007669"/>
    <property type="project" value="InterPro"/>
</dbReference>
<dbReference type="EMBL" id="JAKMXF010000298">
    <property type="protein sequence ID" value="KAI6652535.1"/>
    <property type="molecule type" value="Genomic_DNA"/>
</dbReference>
<evidence type="ECO:0000256" key="10">
    <source>
        <dbReference type="ARBA" id="ARBA00041080"/>
    </source>
</evidence>
<keyword evidence="12" id="KW-1185">Reference proteome</keyword>
<reference evidence="11 12" key="1">
    <citation type="journal article" date="2023" name="BMC Biol.">
        <title>The compact genome of the sponge Oopsacas minuta (Hexactinellida) is lacking key metazoan core genes.</title>
        <authorList>
            <person name="Santini S."/>
            <person name="Schenkelaars Q."/>
            <person name="Jourda C."/>
            <person name="Duchesne M."/>
            <person name="Belahbib H."/>
            <person name="Rocher C."/>
            <person name="Selva M."/>
            <person name="Riesgo A."/>
            <person name="Vervoort M."/>
            <person name="Leys S.P."/>
            <person name="Kodjabachian L."/>
            <person name="Le Bivic A."/>
            <person name="Borchiellini C."/>
            <person name="Claverie J.M."/>
            <person name="Renard E."/>
        </authorList>
    </citation>
    <scope>NUCLEOTIDE SEQUENCE [LARGE SCALE GENOMIC DNA]</scope>
    <source>
        <strain evidence="11">SPO-2</strain>
    </source>
</reference>
<dbReference type="InterPro" id="IPR055316">
    <property type="entry name" value="RSP9"/>
</dbReference>
<dbReference type="Proteomes" id="UP001165289">
    <property type="component" value="Unassembled WGS sequence"/>
</dbReference>
<gene>
    <name evidence="11" type="ORF">LOD99_4320</name>
</gene>
<dbReference type="Pfam" id="PF04712">
    <property type="entry name" value="Radial_spoke"/>
    <property type="match status" value="1"/>
</dbReference>
<dbReference type="GO" id="GO:0044458">
    <property type="term" value="P:motile cilium assembly"/>
    <property type="evidence" value="ECO:0007669"/>
    <property type="project" value="TreeGrafter"/>
</dbReference>
<keyword evidence="7" id="KW-0966">Cell projection</keyword>
<dbReference type="PANTHER" id="PTHR22069">
    <property type="entry name" value="MITOCHONDRIAL RIBOSOMAL PROTEIN S18"/>
    <property type="match status" value="1"/>
</dbReference>
<keyword evidence="2" id="KW-0963">Cytoplasm</keyword>
<evidence type="ECO:0000256" key="4">
    <source>
        <dbReference type="ARBA" id="ARBA00022846"/>
    </source>
</evidence>